<organism evidence="2">
    <name type="scientific">marine metagenome</name>
    <dbReference type="NCBI Taxonomy" id="408172"/>
    <lineage>
        <taxon>unclassified sequences</taxon>
        <taxon>metagenomes</taxon>
        <taxon>ecological metagenomes</taxon>
    </lineage>
</organism>
<proteinExistence type="predicted"/>
<evidence type="ECO:0000256" key="1">
    <source>
        <dbReference type="SAM" id="MobiDB-lite"/>
    </source>
</evidence>
<feature type="non-terminal residue" evidence="2">
    <location>
        <position position="1"/>
    </location>
</feature>
<name>A0A382WMH6_9ZZZZ</name>
<feature type="non-terminal residue" evidence="2">
    <location>
        <position position="276"/>
    </location>
</feature>
<dbReference type="AlphaFoldDB" id="A0A382WMH6"/>
<accession>A0A382WMH6</accession>
<reference evidence="2" key="1">
    <citation type="submission" date="2018-05" db="EMBL/GenBank/DDBJ databases">
        <authorList>
            <person name="Lanie J.A."/>
            <person name="Ng W.-L."/>
            <person name="Kazmierczak K.M."/>
            <person name="Andrzejewski T.M."/>
            <person name="Davidsen T.M."/>
            <person name="Wayne K.J."/>
            <person name="Tettelin H."/>
            <person name="Glass J.I."/>
            <person name="Rusch D."/>
            <person name="Podicherti R."/>
            <person name="Tsui H.-C.T."/>
            <person name="Winkler M.E."/>
        </authorList>
    </citation>
    <scope>NUCLEOTIDE SEQUENCE</scope>
</reference>
<dbReference type="EMBL" id="UINC01161083">
    <property type="protein sequence ID" value="SVD60067.1"/>
    <property type="molecule type" value="Genomic_DNA"/>
</dbReference>
<evidence type="ECO:0000313" key="2">
    <source>
        <dbReference type="EMBL" id="SVD60067.1"/>
    </source>
</evidence>
<protein>
    <submittedName>
        <fullName evidence="2">Uncharacterized protein</fullName>
    </submittedName>
</protein>
<feature type="region of interest" description="Disordered" evidence="1">
    <location>
        <begin position="249"/>
        <end position="276"/>
    </location>
</feature>
<sequence>VVFIDRETRPSDADALKLPQVNEVCVIRAVMTLISLDTGERGTGLYLNGYTNPTDDRCLEYCYEAERFVPLALAKIYRANKIAAGSANVSPVPYNAHMIKLHMDLIKHFEGNNVLCESHPDGNGIDAALPAKIGNVPVKIRYEGDQEVVTRCFSPIRIQPEHTAQINELTNRLNDQMETPRYGIDSKTNMAYSTILVNPEEWVTEKDPAAKLIGFNIFLTTRLFNAMTKIMYGGLSPAKAVALLDKKVDEKSSSGKTVSSDPINRIKGLAGGNPEL</sequence>
<gene>
    <name evidence="2" type="ORF">METZ01_LOCUS412921</name>
</gene>